<dbReference type="AlphaFoldDB" id="A0A3N1GBK3"/>
<reference evidence="3 4" key="1">
    <citation type="submission" date="2018-11" db="EMBL/GenBank/DDBJ databases">
        <title>Sequencing the genomes of 1000 actinobacteria strains.</title>
        <authorList>
            <person name="Klenk H.-P."/>
        </authorList>
    </citation>
    <scope>NUCLEOTIDE SEQUENCE [LARGE SCALE GENOMIC DNA]</scope>
    <source>
        <strain evidence="3 4">DSM 43634</strain>
    </source>
</reference>
<evidence type="ECO:0000313" key="4">
    <source>
        <dbReference type="Proteomes" id="UP000271683"/>
    </source>
</evidence>
<evidence type="ECO:0000313" key="3">
    <source>
        <dbReference type="EMBL" id="ROP27528.1"/>
    </source>
</evidence>
<keyword evidence="1" id="KW-0175">Coiled coil</keyword>
<feature type="compositionally biased region" description="Pro residues" evidence="2">
    <location>
        <begin position="89"/>
        <end position="98"/>
    </location>
</feature>
<feature type="compositionally biased region" description="Low complexity" evidence="2">
    <location>
        <begin position="164"/>
        <end position="218"/>
    </location>
</feature>
<protein>
    <recommendedName>
        <fullName evidence="5">Translation initiation factor</fullName>
    </recommendedName>
</protein>
<gene>
    <name evidence="3" type="ORF">EDD30_0200</name>
</gene>
<dbReference type="EMBL" id="RJKL01000001">
    <property type="protein sequence ID" value="ROP27528.1"/>
    <property type="molecule type" value="Genomic_DNA"/>
</dbReference>
<evidence type="ECO:0000256" key="2">
    <source>
        <dbReference type="SAM" id="MobiDB-lite"/>
    </source>
</evidence>
<accession>A0A3N1GBK3</accession>
<name>A0A3N1GBK3_9ACTN</name>
<evidence type="ECO:0008006" key="5">
    <source>
        <dbReference type="Google" id="ProtNLM"/>
    </source>
</evidence>
<evidence type="ECO:0000256" key="1">
    <source>
        <dbReference type="SAM" id="Coils"/>
    </source>
</evidence>
<feature type="region of interest" description="Disordered" evidence="2">
    <location>
        <begin position="76"/>
        <end position="244"/>
    </location>
</feature>
<dbReference type="Proteomes" id="UP000271683">
    <property type="component" value="Unassembled WGS sequence"/>
</dbReference>
<feature type="compositionally biased region" description="Low complexity" evidence="2">
    <location>
        <begin position="79"/>
        <end position="88"/>
    </location>
</feature>
<organism evidence="3 4">
    <name type="scientific">Couchioplanes caeruleus</name>
    <dbReference type="NCBI Taxonomy" id="56438"/>
    <lineage>
        <taxon>Bacteria</taxon>
        <taxon>Bacillati</taxon>
        <taxon>Actinomycetota</taxon>
        <taxon>Actinomycetes</taxon>
        <taxon>Micromonosporales</taxon>
        <taxon>Micromonosporaceae</taxon>
        <taxon>Couchioplanes</taxon>
    </lineage>
</organism>
<feature type="coiled-coil region" evidence="1">
    <location>
        <begin position="291"/>
        <end position="330"/>
    </location>
</feature>
<proteinExistence type="predicted"/>
<sequence>MAAARTGVRGLGADELQVIRDAVAAGRKPKVVFTESAGQIAGQLGQVVALTDPAESDEWVVVRFGRDELPFAPADLRVAPKGATARKAAPPPPAPPSRPEPEFVIDKPVVPARGGRPGASRASDASGAPLASGVSRGAGRVSEPRSGNGAESARPSGGVTNGRASSHASGSASSALSAQAATSGSSPGAEAPPSGSAASSGSSPGAAASASGAASAAAGERRASGTAPAPRKSSGRAARPKPLPELTVTLAYAEGEWTVAANQGSKALAKPYIIRPAEALRMASLVDVPGVQEAVEQIMAAERAQAEQQAQRLRAELAEIEARLQELGEAG</sequence>
<comment type="caution">
    <text evidence="3">The sequence shown here is derived from an EMBL/GenBank/DDBJ whole genome shotgun (WGS) entry which is preliminary data.</text>
</comment>